<evidence type="ECO:0000256" key="1">
    <source>
        <dbReference type="SAM" id="MobiDB-lite"/>
    </source>
</evidence>
<dbReference type="Proteomes" id="UP000002640">
    <property type="component" value="Unassembled WGS sequence"/>
</dbReference>
<dbReference type="GeneID" id="20663603"/>
<feature type="compositionally biased region" description="Low complexity" evidence="1">
    <location>
        <begin position="136"/>
        <end position="149"/>
    </location>
</feature>
<dbReference type="InterPro" id="IPR036404">
    <property type="entry name" value="Jacalin-like_lectin_dom_sf"/>
</dbReference>
<keyword evidence="2" id="KW-1133">Transmembrane helix</keyword>
<keyword evidence="6" id="KW-1185">Reference proteome</keyword>
<reference evidence="5 6" key="1">
    <citation type="journal article" date="2006" name="Science">
        <title>Phytophthora genome sequences uncover evolutionary origins and mechanisms of pathogenesis.</title>
        <authorList>
            <person name="Tyler B.M."/>
            <person name="Tripathy S."/>
            <person name="Zhang X."/>
            <person name="Dehal P."/>
            <person name="Jiang R.H."/>
            <person name="Aerts A."/>
            <person name="Arredondo F.D."/>
            <person name="Baxter L."/>
            <person name="Bensasson D."/>
            <person name="Beynon J.L."/>
            <person name="Chapman J."/>
            <person name="Damasceno C.M."/>
            <person name="Dorrance A.E."/>
            <person name="Dou D."/>
            <person name="Dickerman A.W."/>
            <person name="Dubchak I.L."/>
            <person name="Garbelotto M."/>
            <person name="Gijzen M."/>
            <person name="Gordon S.G."/>
            <person name="Govers F."/>
            <person name="Grunwald N.J."/>
            <person name="Huang W."/>
            <person name="Ivors K.L."/>
            <person name="Jones R.W."/>
            <person name="Kamoun S."/>
            <person name="Krampis K."/>
            <person name="Lamour K.H."/>
            <person name="Lee M.K."/>
            <person name="McDonald W.H."/>
            <person name="Medina M."/>
            <person name="Meijer H.J."/>
            <person name="Nordberg E.K."/>
            <person name="Maclean D.J."/>
            <person name="Ospina-Giraldo M.D."/>
            <person name="Morris P.F."/>
            <person name="Phuntumart V."/>
            <person name="Putnam N.H."/>
            <person name="Rash S."/>
            <person name="Rose J.K."/>
            <person name="Sakihama Y."/>
            <person name="Salamov A.A."/>
            <person name="Savidor A."/>
            <person name="Scheuring C.F."/>
            <person name="Smith B.M."/>
            <person name="Sobral B.W."/>
            <person name="Terry A."/>
            <person name="Torto-Alalibo T.A."/>
            <person name="Win J."/>
            <person name="Xu Z."/>
            <person name="Zhang H."/>
            <person name="Grigoriev I.V."/>
            <person name="Rokhsar D.S."/>
            <person name="Boore J.L."/>
        </authorList>
    </citation>
    <scope>NUCLEOTIDE SEQUENCE [LARGE SCALE GENOMIC DNA]</scope>
    <source>
        <strain evidence="5 6">P6497</strain>
    </source>
</reference>
<name>G4ZKI5_PHYSP</name>
<keyword evidence="2" id="KW-0812">Transmembrane</keyword>
<keyword evidence="2" id="KW-0472">Membrane</keyword>
<feature type="region of interest" description="Disordered" evidence="1">
    <location>
        <begin position="136"/>
        <end position="246"/>
    </location>
</feature>
<feature type="transmembrane region" description="Helical" evidence="2">
    <location>
        <begin position="567"/>
        <end position="588"/>
    </location>
</feature>
<feature type="transmembrane region" description="Helical" evidence="2">
    <location>
        <begin position="595"/>
        <end position="614"/>
    </location>
</feature>
<evidence type="ECO:0000313" key="5">
    <source>
        <dbReference type="EMBL" id="EGZ15927.1"/>
    </source>
</evidence>
<dbReference type="InParanoid" id="G4ZKI5"/>
<sequence length="986" mass="104716">MVLRAVKVLIQAALLVQVLQVTGSVNGLQVNENFQNTPLSANDAPGTVKAANIPTSLNKNAEEGEERGFWSWITGNDDDKSKAGSTTSDTPASNSDGSLATTTPIPGTAYVRPSYSSMMSKFGSLKDDFERSAGITSSASAGADSSTGAGDDEDSGSAAPAPKTKKTKKPVAAAAPSSDSAAASESASGITSSSESASASGSETATPKPKRTTKKTKKPVVAADSESESASKAASGSDLDDLLGSDVASGESLNDLLGSNAGSGSEDLSALLDMSGSGGLDLALGSGSFTYQDFLEMFGSGSSGIELFGDPTQPQNKTIEDKDIVLGKLYGGKEHGTAFSDIKNIRFQQMILNFTMRGDERLDQVGILVYSQDAVGNLVHGGKGGTEKFLSWEMGDTVTKLEIHWDKNKGKTCIFYLAITTASKKKLSVGTKTANSIVLTPPKGYQFAGFHGRYSSSAIFCLGPIWTRIAASDLYVTDVVALPADASEDVYNYETTIRNWVGPLDTASDNACYQKKFDTSSKGLCPSGYNKDDDKCVTQCPLNYPIDCLNECIPQNADCTQEIVGKVAAVAAVALNALTLGVFGSLVAAYRTANLVLTCAINVVNAVKSIVYYLRYKQTTIPVTDTQKLLDKAFQLQIVILDLPLAISSCLGLQIPQKLMFSATILAIVSAIVMMAVMVGETLFASSDNVLLMLRESGAMNSTALDGNTYQLDDFLNTKNGTCGYEIKTLTNRVIGKVYDIRNTTPNAAANDVRVEVSQSSIIKTDIPVVTNHCMGQIWTNKTGASSYTTRNMLRKQLSVIVEQLIEDGTTDMGKHVAKKEKALEYANFGLFFLSMLDFTGIAWMASEFIQPICGPSEYIGEIDDGTLYDALGLTTVDQAFLGSYGIWKKKGDGSVTIIFESVDNEDVDVAIKSGGDKLASVKVKANTRVKWTSTVKELGDKTLYLDRWRPGLFGLPGSGGGSLLMWIPQSSEGGKLVLHARLNVS</sequence>
<evidence type="ECO:0000256" key="3">
    <source>
        <dbReference type="SAM" id="SignalP"/>
    </source>
</evidence>
<dbReference type="Pfam" id="PF01419">
    <property type="entry name" value="Jacalin"/>
    <property type="match status" value="1"/>
</dbReference>
<organism evidence="5 6">
    <name type="scientific">Phytophthora sojae (strain P6497)</name>
    <name type="common">Soybean stem and root rot agent</name>
    <name type="synonym">Phytophthora megasperma f. sp. glycines</name>
    <dbReference type="NCBI Taxonomy" id="1094619"/>
    <lineage>
        <taxon>Eukaryota</taxon>
        <taxon>Sar</taxon>
        <taxon>Stramenopiles</taxon>
        <taxon>Oomycota</taxon>
        <taxon>Peronosporomycetes</taxon>
        <taxon>Peronosporales</taxon>
        <taxon>Peronosporaceae</taxon>
        <taxon>Phytophthora</taxon>
    </lineage>
</organism>
<gene>
    <name evidence="5" type="ORF">PHYSODRAFT_561641</name>
</gene>
<dbReference type="AlphaFoldDB" id="G4ZKI5"/>
<proteinExistence type="predicted"/>
<feature type="compositionally biased region" description="Polar residues" evidence="1">
    <location>
        <begin position="83"/>
        <end position="105"/>
    </location>
</feature>
<feature type="signal peptide" evidence="3">
    <location>
        <begin position="1"/>
        <end position="27"/>
    </location>
</feature>
<feature type="compositionally biased region" description="Basic residues" evidence="1">
    <location>
        <begin position="208"/>
        <end position="218"/>
    </location>
</feature>
<dbReference type="OMA" id="DNACYQK"/>
<evidence type="ECO:0000259" key="4">
    <source>
        <dbReference type="SMART" id="SM00915"/>
    </source>
</evidence>
<dbReference type="SUPFAM" id="SSF51101">
    <property type="entry name" value="Mannose-binding lectins"/>
    <property type="match status" value="1"/>
</dbReference>
<dbReference type="SMART" id="SM00915">
    <property type="entry name" value="Jacalin"/>
    <property type="match status" value="1"/>
</dbReference>
<feature type="transmembrane region" description="Helical" evidence="2">
    <location>
        <begin position="634"/>
        <end position="653"/>
    </location>
</feature>
<dbReference type="SMR" id="G4ZKI5"/>
<feature type="domain" description="Jacalin-type lectin" evidence="4">
    <location>
        <begin position="336"/>
        <end position="468"/>
    </location>
</feature>
<keyword evidence="3" id="KW-0732">Signal</keyword>
<dbReference type="EMBL" id="JH159155">
    <property type="protein sequence ID" value="EGZ15927.1"/>
    <property type="molecule type" value="Genomic_DNA"/>
</dbReference>
<accession>G4ZKI5</accession>
<dbReference type="InterPro" id="IPR001229">
    <property type="entry name" value="Jacalin-like_lectin_dom"/>
</dbReference>
<feature type="transmembrane region" description="Helical" evidence="2">
    <location>
        <begin position="665"/>
        <end position="685"/>
    </location>
</feature>
<protein>
    <recommendedName>
        <fullName evidence="4">Jacalin-type lectin domain-containing protein</fullName>
    </recommendedName>
</protein>
<feature type="region of interest" description="Disordered" evidence="1">
    <location>
        <begin position="55"/>
        <end position="113"/>
    </location>
</feature>
<feature type="compositionally biased region" description="Low complexity" evidence="1">
    <location>
        <begin position="219"/>
        <end position="237"/>
    </location>
</feature>
<feature type="compositionally biased region" description="Low complexity" evidence="1">
    <location>
        <begin position="170"/>
        <end position="207"/>
    </location>
</feature>
<evidence type="ECO:0000313" key="6">
    <source>
        <dbReference type="Proteomes" id="UP000002640"/>
    </source>
</evidence>
<feature type="chain" id="PRO_5003472285" description="Jacalin-type lectin domain-containing protein" evidence="3">
    <location>
        <begin position="28"/>
        <end position="986"/>
    </location>
</feature>
<evidence type="ECO:0000256" key="2">
    <source>
        <dbReference type="SAM" id="Phobius"/>
    </source>
</evidence>
<dbReference type="RefSeq" id="XP_009529676.1">
    <property type="nucleotide sequence ID" value="XM_009531381.1"/>
</dbReference>
<dbReference type="KEGG" id="psoj:PHYSODRAFT_561641"/>
<dbReference type="Gene3D" id="2.100.10.30">
    <property type="entry name" value="Jacalin-like lectin domain"/>
    <property type="match status" value="1"/>
</dbReference>